<feature type="region of interest" description="Disordered" evidence="3">
    <location>
        <begin position="257"/>
        <end position="315"/>
    </location>
</feature>
<dbReference type="PROSITE" id="PS50011">
    <property type="entry name" value="PROTEIN_KINASE_DOM"/>
    <property type="match status" value="1"/>
</dbReference>
<dbReference type="SUPFAM" id="SSF56112">
    <property type="entry name" value="Protein kinase-like (PK-like)"/>
    <property type="match status" value="1"/>
</dbReference>
<evidence type="ECO:0000256" key="3">
    <source>
        <dbReference type="SAM" id="MobiDB-lite"/>
    </source>
</evidence>
<dbReference type="InterPro" id="IPR000719">
    <property type="entry name" value="Prot_kinase_dom"/>
</dbReference>
<dbReference type="InterPro" id="IPR001245">
    <property type="entry name" value="Ser-Thr/Tyr_kinase_cat_dom"/>
</dbReference>
<sequence>MGSPHPNIINFHGVTEDNDGYYNMVLECANDGNLRDYLKNNFETLQWIDKLHIAEEIVHGLIYLHDQNIVHRDFHSKNILINQGRPKIADFGLSKQIDESFMTSGSELHGMIEFVEPQCFIDPKYKRNIKSDIYSLGVILWEISSGRRPFQDSEFRLSLIYSILRGIREERIRGTPSKYIELYERCWDNDPNKRPETVLVYEDLKQLIEPSTMNRLDVQSNMFDEGPSTMRNSKSQQYSINGSSSQFYIPKEFIDLKPSEDKEPSGQPNKTTPPPNKNKARASSLDALQNKTSTNQNKKTRASSLDANLSKQNNNSLGSKIEITSNLNLNSRQIGPEEAKVLSQAIYNNSIFTLNLKMNKLNNEGIKILSEALSDNKTLIILDIGFNKISSEGAKSLAMILSKNRVLTTLKLCGPEGGKELSKTLPNNTTLTYLDVKENEFDPATKKLLNESHSQYVKMIFR</sequence>
<dbReference type="Proteomes" id="UP000439903">
    <property type="component" value="Unassembled WGS sequence"/>
</dbReference>
<dbReference type="OrthoDB" id="346907at2759"/>
<dbReference type="Gene3D" id="1.10.510.10">
    <property type="entry name" value="Transferase(Phosphotransferase) domain 1"/>
    <property type="match status" value="1"/>
</dbReference>
<dbReference type="InterPro" id="IPR032675">
    <property type="entry name" value="LRR_dom_sf"/>
</dbReference>
<dbReference type="GO" id="GO:0004674">
    <property type="term" value="F:protein serine/threonine kinase activity"/>
    <property type="evidence" value="ECO:0007669"/>
    <property type="project" value="TreeGrafter"/>
</dbReference>
<dbReference type="Pfam" id="PF13516">
    <property type="entry name" value="LRR_6"/>
    <property type="match status" value="2"/>
</dbReference>
<dbReference type="EMBL" id="WTPW01000241">
    <property type="protein sequence ID" value="KAF0531742.1"/>
    <property type="molecule type" value="Genomic_DNA"/>
</dbReference>
<gene>
    <name evidence="5" type="ORF">F8M41_011772</name>
</gene>
<dbReference type="PRINTS" id="PR00109">
    <property type="entry name" value="TYRKINASE"/>
</dbReference>
<evidence type="ECO:0000259" key="4">
    <source>
        <dbReference type="PROSITE" id="PS50011"/>
    </source>
</evidence>
<accession>A0A8H4ATJ4</accession>
<reference evidence="5 6" key="1">
    <citation type="journal article" date="2019" name="Environ. Microbiol.">
        <title>At the nexus of three kingdoms: the genome of the mycorrhizal fungus Gigaspora margarita provides insights into plant, endobacterial and fungal interactions.</title>
        <authorList>
            <person name="Venice F."/>
            <person name="Ghignone S."/>
            <person name="Salvioli di Fossalunga A."/>
            <person name="Amselem J."/>
            <person name="Novero M."/>
            <person name="Xianan X."/>
            <person name="Sedzielewska Toro K."/>
            <person name="Morin E."/>
            <person name="Lipzen A."/>
            <person name="Grigoriev I.V."/>
            <person name="Henrissat B."/>
            <person name="Martin F.M."/>
            <person name="Bonfante P."/>
        </authorList>
    </citation>
    <scope>NUCLEOTIDE SEQUENCE [LARGE SCALE GENOMIC DNA]</scope>
    <source>
        <strain evidence="5 6">BEG34</strain>
    </source>
</reference>
<dbReference type="SUPFAM" id="SSF52047">
    <property type="entry name" value="RNI-like"/>
    <property type="match status" value="1"/>
</dbReference>
<dbReference type="InterPro" id="IPR011009">
    <property type="entry name" value="Kinase-like_dom_sf"/>
</dbReference>
<feature type="region of interest" description="Disordered" evidence="3">
    <location>
        <begin position="221"/>
        <end position="241"/>
    </location>
</feature>
<dbReference type="InterPro" id="IPR051681">
    <property type="entry name" value="Ser/Thr_Kinases-Pseudokinases"/>
</dbReference>
<dbReference type="PANTHER" id="PTHR44329">
    <property type="entry name" value="SERINE/THREONINE-PROTEIN KINASE TNNI3K-RELATED"/>
    <property type="match status" value="1"/>
</dbReference>
<evidence type="ECO:0000256" key="1">
    <source>
        <dbReference type="ARBA" id="ARBA00022614"/>
    </source>
</evidence>
<feature type="compositionally biased region" description="Polar residues" evidence="3">
    <location>
        <begin position="229"/>
        <end position="241"/>
    </location>
</feature>
<dbReference type="SMART" id="SM00368">
    <property type="entry name" value="LRR_RI"/>
    <property type="match status" value="3"/>
</dbReference>
<keyword evidence="1" id="KW-0433">Leucine-rich repeat</keyword>
<comment type="caution">
    <text evidence="5">The sequence shown here is derived from an EMBL/GenBank/DDBJ whole genome shotgun (WGS) entry which is preliminary data.</text>
</comment>
<feature type="compositionally biased region" description="Polar residues" evidence="3">
    <location>
        <begin position="286"/>
        <end position="315"/>
    </location>
</feature>
<organism evidence="5 6">
    <name type="scientific">Gigaspora margarita</name>
    <dbReference type="NCBI Taxonomy" id="4874"/>
    <lineage>
        <taxon>Eukaryota</taxon>
        <taxon>Fungi</taxon>
        <taxon>Fungi incertae sedis</taxon>
        <taxon>Mucoromycota</taxon>
        <taxon>Glomeromycotina</taxon>
        <taxon>Glomeromycetes</taxon>
        <taxon>Diversisporales</taxon>
        <taxon>Gigasporaceae</taxon>
        <taxon>Gigaspora</taxon>
    </lineage>
</organism>
<keyword evidence="5" id="KW-0418">Kinase</keyword>
<evidence type="ECO:0000313" key="5">
    <source>
        <dbReference type="EMBL" id="KAF0531742.1"/>
    </source>
</evidence>
<dbReference type="AlphaFoldDB" id="A0A8H4ATJ4"/>
<keyword evidence="5" id="KW-0808">Transferase</keyword>
<evidence type="ECO:0000256" key="2">
    <source>
        <dbReference type="ARBA" id="ARBA00022737"/>
    </source>
</evidence>
<dbReference type="InterPro" id="IPR001611">
    <property type="entry name" value="Leu-rich_rpt"/>
</dbReference>
<proteinExistence type="predicted"/>
<protein>
    <submittedName>
        <fullName evidence="5">Kinase-like protein</fullName>
    </submittedName>
</protein>
<dbReference type="Gene3D" id="3.80.10.10">
    <property type="entry name" value="Ribonuclease Inhibitor"/>
    <property type="match status" value="1"/>
</dbReference>
<keyword evidence="6" id="KW-1185">Reference proteome</keyword>
<name>A0A8H4ATJ4_GIGMA</name>
<dbReference type="GO" id="GO:0005524">
    <property type="term" value="F:ATP binding"/>
    <property type="evidence" value="ECO:0007669"/>
    <property type="project" value="InterPro"/>
</dbReference>
<evidence type="ECO:0000313" key="6">
    <source>
        <dbReference type="Proteomes" id="UP000439903"/>
    </source>
</evidence>
<feature type="domain" description="Protein kinase" evidence="4">
    <location>
        <begin position="1"/>
        <end position="208"/>
    </location>
</feature>
<dbReference type="Pfam" id="PF07714">
    <property type="entry name" value="PK_Tyr_Ser-Thr"/>
    <property type="match status" value="1"/>
</dbReference>
<keyword evidence="2" id="KW-0677">Repeat</keyword>